<proteinExistence type="inferred from homology"/>
<dbReference type="GO" id="GO:0050071">
    <property type="term" value="F:phosphatidylglycerol lysyltransferase activity"/>
    <property type="evidence" value="ECO:0007669"/>
    <property type="project" value="UniProtKB-EC"/>
</dbReference>
<protein>
    <recommendedName>
        <fullName evidence="6">Phosphatidylglycerol lysyltransferase</fullName>
        <ecNumber evidence="6">2.3.2.3</ecNumber>
    </recommendedName>
    <alternativeName>
        <fullName evidence="6">Lysylphosphatidylglycerol synthase</fullName>
    </alternativeName>
</protein>
<dbReference type="EMBL" id="CDNY01000003">
    <property type="protein sequence ID" value="CEO33064.1"/>
    <property type="molecule type" value="Genomic_DNA"/>
</dbReference>
<dbReference type="GO" id="GO:0046677">
    <property type="term" value="P:response to antibiotic"/>
    <property type="evidence" value="ECO:0007669"/>
    <property type="project" value="UniProtKB-KW"/>
</dbReference>
<dbReference type="RefSeq" id="WP_055333809.1">
    <property type="nucleotide sequence ID" value="NZ_BDJI01000002.1"/>
</dbReference>
<dbReference type="PANTHER" id="PTHR37693:SF1">
    <property type="entry name" value="INTEGRAL MEMBRANE PROTEIN"/>
    <property type="match status" value="1"/>
</dbReference>
<dbReference type="PANTHER" id="PTHR37693">
    <property type="entry name" value="PHOSPHATIDYLGLYCEROL LYSYLTRANSFERASE"/>
    <property type="match status" value="1"/>
</dbReference>
<keyword evidence="3 6" id="KW-0812">Transmembrane</keyword>
<accession>A0A0A8VWD8</accession>
<reference evidence="9 10" key="2">
    <citation type="submission" date="2015-01" db="EMBL/GenBank/DDBJ databases">
        <authorList>
            <person name="Aslett A.Martin."/>
            <person name="De Silva Nishadi"/>
        </authorList>
    </citation>
    <scope>NUCLEOTIDE SEQUENCE [LARGE SCALE GENOMIC DNA]</scope>
    <source>
        <strain evidence="8 9">R28058</strain>
        <strain evidence="10">UMC4404</strain>
    </source>
</reference>
<evidence type="ECO:0000256" key="6">
    <source>
        <dbReference type="RuleBase" id="RU363042"/>
    </source>
</evidence>
<feature type="transmembrane region" description="Helical" evidence="6">
    <location>
        <begin position="91"/>
        <end position="110"/>
    </location>
</feature>
<gene>
    <name evidence="6" type="primary">mprF</name>
    <name evidence="8" type="ORF">R28058_10001</name>
    <name evidence="7" type="ORF">UMC4404_10441</name>
</gene>
<dbReference type="Proteomes" id="UP000049685">
    <property type="component" value="Unassembled WGS sequence"/>
</dbReference>
<evidence type="ECO:0000256" key="1">
    <source>
        <dbReference type="ARBA" id="ARBA00004651"/>
    </source>
</evidence>
<dbReference type="Proteomes" id="UP000049127">
    <property type="component" value="Unassembled WGS sequence"/>
</dbReference>
<feature type="transmembrane region" description="Helical" evidence="6">
    <location>
        <begin position="232"/>
        <end position="255"/>
    </location>
</feature>
<dbReference type="GO" id="GO:0005886">
    <property type="term" value="C:plasma membrane"/>
    <property type="evidence" value="ECO:0007669"/>
    <property type="project" value="UniProtKB-SubCell"/>
</dbReference>
<feature type="transmembrane region" description="Helical" evidence="6">
    <location>
        <begin position="157"/>
        <end position="180"/>
    </location>
</feature>
<evidence type="ECO:0000313" key="9">
    <source>
        <dbReference type="Proteomes" id="UP000049127"/>
    </source>
</evidence>
<keyword evidence="6" id="KW-0808">Transferase</keyword>
<dbReference type="InterPro" id="IPR022791">
    <property type="entry name" value="L-PG_synthase/AglD"/>
</dbReference>
<organism evidence="8 9">
    <name type="scientific">Paraclostridium sordellii</name>
    <name type="common">Clostridium sordellii</name>
    <dbReference type="NCBI Taxonomy" id="1505"/>
    <lineage>
        <taxon>Bacteria</taxon>
        <taxon>Bacillati</taxon>
        <taxon>Bacillota</taxon>
        <taxon>Clostridia</taxon>
        <taxon>Peptostreptococcales</taxon>
        <taxon>Peptostreptococcaceae</taxon>
        <taxon>Paraclostridium</taxon>
    </lineage>
</organism>
<feature type="transmembrane region" description="Helical" evidence="6">
    <location>
        <begin position="130"/>
        <end position="151"/>
    </location>
</feature>
<feature type="transmembrane region" description="Helical" evidence="6">
    <location>
        <begin position="49"/>
        <end position="71"/>
    </location>
</feature>
<feature type="transmembrane region" description="Helical" evidence="6">
    <location>
        <begin position="312"/>
        <end position="334"/>
    </location>
</feature>
<evidence type="ECO:0000256" key="2">
    <source>
        <dbReference type="ARBA" id="ARBA00022475"/>
    </source>
</evidence>
<evidence type="ECO:0000256" key="3">
    <source>
        <dbReference type="ARBA" id="ARBA00022692"/>
    </source>
</evidence>
<dbReference type="Pfam" id="PF03706">
    <property type="entry name" value="LPG_synthase_TM"/>
    <property type="match status" value="1"/>
</dbReference>
<keyword evidence="6" id="KW-0443">Lipid metabolism</keyword>
<evidence type="ECO:0000256" key="4">
    <source>
        <dbReference type="ARBA" id="ARBA00022989"/>
    </source>
</evidence>
<dbReference type="OrthoDB" id="9810654at2"/>
<evidence type="ECO:0000313" key="7">
    <source>
        <dbReference type="EMBL" id="CEO33064.1"/>
    </source>
</evidence>
<dbReference type="EMBL" id="CEKZ01000003">
    <property type="protein sequence ID" value="CEQ03267.1"/>
    <property type="molecule type" value="Genomic_DNA"/>
</dbReference>
<dbReference type="EC" id="2.3.2.3" evidence="6"/>
<feature type="transmembrane region" description="Helical" evidence="6">
    <location>
        <begin position="12"/>
        <end position="29"/>
    </location>
</feature>
<dbReference type="AlphaFoldDB" id="A0A0A8VWD8"/>
<keyword evidence="6" id="KW-0046">Antibiotic resistance</keyword>
<dbReference type="GO" id="GO:0006629">
    <property type="term" value="P:lipid metabolic process"/>
    <property type="evidence" value="ECO:0007669"/>
    <property type="project" value="UniProtKB-KW"/>
</dbReference>
<evidence type="ECO:0000313" key="8">
    <source>
        <dbReference type="EMBL" id="CEQ03267.1"/>
    </source>
</evidence>
<name>A0A0A8VWD8_PARSO</name>
<reference evidence="7" key="1">
    <citation type="submission" date="2015-01" db="EMBL/GenBank/DDBJ databases">
        <authorList>
            <person name="Aslett M.A."/>
            <person name="De Silva N."/>
        </authorList>
    </citation>
    <scope>NUCLEOTIDE SEQUENCE</scope>
    <source>
        <strain evidence="7">UMC4404</strain>
    </source>
</reference>
<comment type="catalytic activity">
    <reaction evidence="6">
        <text>L-lysyl-tRNA(Lys) + a 1,2-diacyl-sn-glycero-3-phospho-(1'-sn-glycerol) = a 1,2-diacyl-sn-glycero-3-phospho-1'-(3'-O-L-lysyl)-sn-glycerol + tRNA(Lys)</text>
        <dbReference type="Rhea" id="RHEA:10668"/>
        <dbReference type="Rhea" id="RHEA-COMP:9696"/>
        <dbReference type="Rhea" id="RHEA-COMP:9697"/>
        <dbReference type="ChEBI" id="CHEBI:64716"/>
        <dbReference type="ChEBI" id="CHEBI:75792"/>
        <dbReference type="ChEBI" id="CHEBI:78442"/>
        <dbReference type="ChEBI" id="CHEBI:78529"/>
        <dbReference type="EC" id="2.3.2.3"/>
    </reaction>
</comment>
<keyword evidence="4 6" id="KW-1133">Transmembrane helix</keyword>
<keyword evidence="5 6" id="KW-0472">Membrane</keyword>
<keyword evidence="2" id="KW-1003">Cell membrane</keyword>
<sequence>METKKFLNKNIIQYSFLVFILGITSYLVYKTLDINMLGKVVKMVDKKFIFLGMCAVIAHMLLEGLVLKIVIDSIHKVQTRFIGFKLATMGFYYNLITPFASGSQPMQIYVLNKCKMPASKATAVIMNKSIIYQVVVTVYCSILVLLNTTILKELRGIMPLILIGIAINAFTLIMSMLVIYNPEKVKVATKFVIKRLAKFKLFKFLETKIDKIENFADEYSTSVNLFIKNKKALFLTIIITVIQLSVYFSISFWIYKAFNLTGHTYVHMLTLQAFLYMAISPIPTPGNAGASELAFFAIFKSVFPKPLMGYAVFLYGGFVYYAVLVGSGIFTMITHHTMKKKVEKVKENIKNESKEYVV</sequence>
<evidence type="ECO:0000313" key="10">
    <source>
        <dbReference type="Proteomes" id="UP000049685"/>
    </source>
</evidence>
<comment type="function">
    <text evidence="6">Catalyzes the transfer of a lysyl group from L-lysyl-tRNA(Lys) to membrane-bound phosphatidylglycerol (PG), which produces lysylphosphatidylglycerol (LPG), a major component of the bacterial membrane with a positive net charge. LPG synthesis contributes to bacterial virulence as it is involved in the resistance mechanism against cationic antimicrobial peptides (CAMP) produces by the host's immune system (defensins, cathelicidins) and by the competing microorganisms.</text>
</comment>
<comment type="subcellular location">
    <subcellularLocation>
        <location evidence="1 6">Cell membrane</location>
        <topology evidence="1 6">Multi-pass membrane protein</topology>
    </subcellularLocation>
</comment>
<comment type="similarity">
    <text evidence="6">Belongs to the LPG synthase family.</text>
</comment>
<dbReference type="NCBIfam" id="TIGR00374">
    <property type="entry name" value="flippase-like domain"/>
    <property type="match status" value="1"/>
</dbReference>
<evidence type="ECO:0000256" key="5">
    <source>
        <dbReference type="ARBA" id="ARBA00023136"/>
    </source>
</evidence>